<evidence type="ECO:0008006" key="4">
    <source>
        <dbReference type="Google" id="ProtNLM"/>
    </source>
</evidence>
<gene>
    <name evidence="3" type="ORF">AVDCRST_MAG89-4266</name>
</gene>
<reference evidence="3" key="1">
    <citation type="submission" date="2020-02" db="EMBL/GenBank/DDBJ databases">
        <authorList>
            <person name="Meier V. D."/>
        </authorList>
    </citation>
    <scope>NUCLEOTIDE SEQUENCE</scope>
    <source>
        <strain evidence="3">AVDCRST_MAG89</strain>
    </source>
</reference>
<proteinExistence type="predicted"/>
<dbReference type="GO" id="GO:0043041">
    <property type="term" value="P:amino acid activation for nonribosomal peptide biosynthetic process"/>
    <property type="evidence" value="ECO:0007669"/>
    <property type="project" value="TreeGrafter"/>
</dbReference>
<sequence>WHRRWVEGPVLEAQAEYWTRTLAGAPELLELPADRPRPPRQDFAGASVDVELDETVTAALKTLGQRHGTTLFMTLLAGWAAVLARLSGQDDVVIGTPSANRGHAEVEELIGFFVNTLPLRVDLSDGPAVGELLQRVKTVALDAQRNQDIPFEQVVERVRPARSLAYTPLFQVMFAWQNGPDGTLELPGLAVGDAGVAGTDTAKFDLLLSLGERDGRIAGGLTYARSLFERQTVERYAGYLRRVLQAMAADEGGRMDRVALLAPAEHDRVVHVWNRTAEDFPRGACLPDLFEAQAARTPDADAVVFGDESLSFAALNARANRLAHHLRALGVGPDARVGLCLERGVDAVVGLLAALKAGGAYVPLEPSYPVARLREMLADSAPVVLLTQASLRERVGSLGVPAVALDADAGAWAGSAVENPARAGLTPEHLAYVIYTSGSTGRAKGVMVRHSSVVNLAWALRARIYAEHPSPLRVGVNAPLVFDGSVKQIVQLLAGHALCLVPDAVRRDPAALVAWLAH</sequence>
<dbReference type="GO" id="GO:0009366">
    <property type="term" value="C:enterobactin synthetase complex"/>
    <property type="evidence" value="ECO:0007669"/>
    <property type="project" value="TreeGrafter"/>
</dbReference>
<dbReference type="Pfam" id="PF00501">
    <property type="entry name" value="AMP-binding"/>
    <property type="match status" value="1"/>
</dbReference>
<dbReference type="GO" id="GO:0005829">
    <property type="term" value="C:cytosol"/>
    <property type="evidence" value="ECO:0007669"/>
    <property type="project" value="TreeGrafter"/>
</dbReference>
<organism evidence="3">
    <name type="scientific">uncultured Gemmatimonadota bacterium</name>
    <dbReference type="NCBI Taxonomy" id="203437"/>
    <lineage>
        <taxon>Bacteria</taxon>
        <taxon>Pseudomonadati</taxon>
        <taxon>Gemmatimonadota</taxon>
        <taxon>environmental samples</taxon>
    </lineage>
</organism>
<feature type="domain" description="AMP-dependent synthetase/ligase" evidence="1">
    <location>
        <begin position="290"/>
        <end position="515"/>
    </location>
</feature>
<dbReference type="EMBL" id="CADCTV010000892">
    <property type="protein sequence ID" value="CAA9367824.1"/>
    <property type="molecule type" value="Genomic_DNA"/>
</dbReference>
<dbReference type="PANTHER" id="PTHR45527:SF1">
    <property type="entry name" value="FATTY ACID SYNTHASE"/>
    <property type="match status" value="1"/>
</dbReference>
<evidence type="ECO:0000313" key="3">
    <source>
        <dbReference type="EMBL" id="CAA9367824.1"/>
    </source>
</evidence>
<dbReference type="AlphaFoldDB" id="A0A6J4MSW4"/>
<dbReference type="InterPro" id="IPR000873">
    <property type="entry name" value="AMP-dep_synth/lig_dom"/>
</dbReference>
<feature type="non-terminal residue" evidence="3">
    <location>
        <position position="518"/>
    </location>
</feature>
<dbReference type="Gene3D" id="3.30.559.30">
    <property type="entry name" value="Nonribosomal peptide synthetase, condensation domain"/>
    <property type="match status" value="1"/>
</dbReference>
<dbReference type="Gene3D" id="3.40.50.980">
    <property type="match status" value="2"/>
</dbReference>
<dbReference type="GO" id="GO:0009239">
    <property type="term" value="P:enterobactin biosynthetic process"/>
    <property type="evidence" value="ECO:0007669"/>
    <property type="project" value="TreeGrafter"/>
</dbReference>
<name>A0A6J4MSW4_9BACT</name>
<accession>A0A6J4MSW4</accession>
<dbReference type="InterPro" id="IPR020845">
    <property type="entry name" value="AMP-binding_CS"/>
</dbReference>
<dbReference type="PANTHER" id="PTHR45527">
    <property type="entry name" value="NONRIBOSOMAL PEPTIDE SYNTHETASE"/>
    <property type="match status" value="1"/>
</dbReference>
<dbReference type="PROSITE" id="PS00455">
    <property type="entry name" value="AMP_BINDING"/>
    <property type="match status" value="1"/>
</dbReference>
<evidence type="ECO:0000259" key="1">
    <source>
        <dbReference type="Pfam" id="PF00501"/>
    </source>
</evidence>
<dbReference type="GO" id="GO:0031177">
    <property type="term" value="F:phosphopantetheine binding"/>
    <property type="evidence" value="ECO:0007669"/>
    <property type="project" value="TreeGrafter"/>
</dbReference>
<dbReference type="InterPro" id="IPR001242">
    <property type="entry name" value="Condensation_dom"/>
</dbReference>
<feature type="domain" description="Condensation" evidence="2">
    <location>
        <begin position="1"/>
        <end position="267"/>
    </location>
</feature>
<dbReference type="FunFam" id="3.40.50.980:FF:000001">
    <property type="entry name" value="Non-ribosomal peptide synthetase"/>
    <property type="match status" value="1"/>
</dbReference>
<dbReference type="GO" id="GO:0047527">
    <property type="term" value="F:2,3-dihydroxybenzoate-serine ligase activity"/>
    <property type="evidence" value="ECO:0007669"/>
    <property type="project" value="TreeGrafter"/>
</dbReference>
<protein>
    <recommendedName>
        <fullName evidence="4">Polyketide synthase modules and related proteins</fullName>
    </recommendedName>
</protein>
<dbReference type="SUPFAM" id="SSF56801">
    <property type="entry name" value="Acetyl-CoA synthetase-like"/>
    <property type="match status" value="1"/>
</dbReference>
<feature type="non-terminal residue" evidence="3">
    <location>
        <position position="1"/>
    </location>
</feature>
<dbReference type="Pfam" id="PF00668">
    <property type="entry name" value="Condensation"/>
    <property type="match status" value="1"/>
</dbReference>
<evidence type="ECO:0000259" key="2">
    <source>
        <dbReference type="Pfam" id="PF00668"/>
    </source>
</evidence>
<dbReference type="SUPFAM" id="SSF52777">
    <property type="entry name" value="CoA-dependent acyltransferases"/>
    <property type="match status" value="1"/>
</dbReference>
<dbReference type="CDD" id="cd19531">
    <property type="entry name" value="LCL_NRPS-like"/>
    <property type="match status" value="1"/>
</dbReference>